<keyword evidence="1" id="KW-0472">Membrane</keyword>
<gene>
    <name evidence="2" type="ORF">A4V03_12815</name>
    <name evidence="3" type="ORF">E5353_05920</name>
</gene>
<reference evidence="3 5" key="3">
    <citation type="submission" date="2019-04" db="EMBL/GenBank/DDBJ databases">
        <title>Microbes associate with the intestines of laboratory mice.</title>
        <authorList>
            <person name="Navarre W."/>
            <person name="Wong E."/>
            <person name="Huang K."/>
            <person name="Tropini C."/>
            <person name="Ng K."/>
            <person name="Yu B."/>
        </authorList>
    </citation>
    <scope>NUCLEOTIDE SEQUENCE [LARGE SCALE GENOMIC DNA]</scope>
    <source>
        <strain evidence="3 5">NM63_1-25</strain>
    </source>
</reference>
<protein>
    <submittedName>
        <fullName evidence="3">Zinc metallopeptidase</fullName>
    </submittedName>
</protein>
<reference evidence="4" key="1">
    <citation type="submission" date="2016-04" db="EMBL/GenBank/DDBJ databases">
        <title>Complete Genome Sequences of Twelve Strains of a Stable Defined Moderately Diverse Mouse Microbiota 2 (sDMDMm2).</title>
        <authorList>
            <person name="Uchimura Y."/>
            <person name="Wyss M."/>
            <person name="Brugiroux S."/>
            <person name="Limenitakis J.P."/>
            <person name="Stecher B."/>
            <person name="McCoy K.D."/>
            <person name="Macpherson A.J."/>
        </authorList>
    </citation>
    <scope>NUCLEOTIDE SEQUENCE [LARGE SCALE GENOMIC DNA]</scope>
    <source>
        <strain evidence="4">I48</strain>
    </source>
</reference>
<feature type="transmembrane region" description="Helical" evidence="1">
    <location>
        <begin position="6"/>
        <end position="22"/>
    </location>
</feature>
<feature type="transmembrane region" description="Helical" evidence="1">
    <location>
        <begin position="200"/>
        <end position="222"/>
    </location>
</feature>
<evidence type="ECO:0000313" key="4">
    <source>
        <dbReference type="Proteomes" id="UP000092631"/>
    </source>
</evidence>
<dbReference type="Proteomes" id="UP000092631">
    <property type="component" value="Chromosome"/>
</dbReference>
<organism evidence="2 4">
    <name type="scientific">Bacteroides caecimuris</name>
    <dbReference type="NCBI Taxonomy" id="1796613"/>
    <lineage>
        <taxon>Bacteria</taxon>
        <taxon>Pseudomonadati</taxon>
        <taxon>Bacteroidota</taxon>
        <taxon>Bacteroidia</taxon>
        <taxon>Bacteroidales</taxon>
        <taxon>Bacteroidaceae</taxon>
        <taxon>Bacteroides</taxon>
    </lineage>
</organism>
<evidence type="ECO:0000313" key="2">
    <source>
        <dbReference type="EMBL" id="ANU58345.1"/>
    </source>
</evidence>
<dbReference type="RefSeq" id="WP_024988134.1">
    <property type="nucleotide sequence ID" value="NZ_CAJTCC010000031.1"/>
</dbReference>
<evidence type="ECO:0000313" key="5">
    <source>
        <dbReference type="Proteomes" id="UP000309566"/>
    </source>
</evidence>
<accession>A0A1C7H141</accession>
<evidence type="ECO:0000256" key="1">
    <source>
        <dbReference type="SAM" id="Phobius"/>
    </source>
</evidence>
<dbReference type="InterPro" id="IPR007395">
    <property type="entry name" value="Zn_peptidase_2"/>
</dbReference>
<keyword evidence="1" id="KW-0812">Transmembrane</keyword>
<dbReference type="OrthoDB" id="9784298at2"/>
<dbReference type="Pfam" id="PF04298">
    <property type="entry name" value="Zn_peptidase_2"/>
    <property type="match status" value="1"/>
</dbReference>
<feature type="transmembrane region" description="Helical" evidence="1">
    <location>
        <begin position="116"/>
        <end position="139"/>
    </location>
</feature>
<dbReference type="AlphaFoldDB" id="A0A1C7H141"/>
<dbReference type="EMBL" id="SRYX01000016">
    <property type="protein sequence ID" value="TGY38841.1"/>
    <property type="molecule type" value="Genomic_DNA"/>
</dbReference>
<keyword evidence="4" id="KW-1185">Reference proteome</keyword>
<accession>A0A4S2DD67</accession>
<dbReference type="GeneID" id="82188024"/>
<evidence type="ECO:0000313" key="3">
    <source>
        <dbReference type="EMBL" id="TGY38841.1"/>
    </source>
</evidence>
<dbReference type="STRING" id="1796613.A4V03_12815"/>
<sequence>MMSYWVLFIGIAVVSWLVQMNLQNKFKKYSKIPTGNGMTGRDVALKMLHDNGIYDVQVTHTPGQLTDHYNPTNKTVNLSEGVYESNSIMAAAVAAHECGHAVQHARMYAPLKMRSALVPVVNFASSIMTWVLLGGILMVNTFPQLLLAGIILFAMTTLFSFITLPVEINASKRALVWLSSSGITNSYNHAQAEDALRSAAYTYVVAALGSLATLVYYIMIFMGRRD</sequence>
<name>A0A1C7H141_9BACE</name>
<dbReference type="PANTHER" id="PTHR36434">
    <property type="entry name" value="MEMBRANE PROTEASE YUGP-RELATED"/>
    <property type="match status" value="1"/>
</dbReference>
<feature type="transmembrane region" description="Helical" evidence="1">
    <location>
        <begin position="145"/>
        <end position="164"/>
    </location>
</feature>
<proteinExistence type="predicted"/>
<keyword evidence="1" id="KW-1133">Transmembrane helix</keyword>
<dbReference type="Proteomes" id="UP000309566">
    <property type="component" value="Unassembled WGS sequence"/>
</dbReference>
<dbReference type="KEGG" id="bcae:A4V03_12815"/>
<dbReference type="PANTHER" id="PTHR36434:SF1">
    <property type="entry name" value="MEMBRANE PROTEASE YUGP-RELATED"/>
    <property type="match status" value="1"/>
</dbReference>
<dbReference type="EMBL" id="CP015401">
    <property type="protein sequence ID" value="ANU58345.1"/>
    <property type="molecule type" value="Genomic_DNA"/>
</dbReference>
<reference evidence="2" key="2">
    <citation type="submission" date="2017-04" db="EMBL/GenBank/DDBJ databases">
        <title>Complete Genome Sequences of Twelve Strains of a Stable Defined Moderately Diverse Mouse Microbiota 2 (sDMDMm2).</title>
        <authorList>
            <person name="Uchimura Y."/>
            <person name="Wyss M."/>
            <person name="Brugiroux S."/>
            <person name="Limenitakis J.P."/>
            <person name="Stecher B."/>
            <person name="McCoy K.D."/>
            <person name="Macpherson A.J."/>
        </authorList>
    </citation>
    <scope>NUCLEOTIDE SEQUENCE</scope>
    <source>
        <strain evidence="2">I48</strain>
    </source>
</reference>